<dbReference type="Gene3D" id="3.30.565.10">
    <property type="entry name" value="Histidine kinase-like ATPase, C-terminal domain"/>
    <property type="match status" value="1"/>
</dbReference>
<comment type="caution">
    <text evidence="3">The sequence shown here is derived from an EMBL/GenBank/DDBJ whole genome shotgun (WGS) entry which is preliminary data.</text>
</comment>
<name>A0ABP9D9K2_9ACTN</name>
<dbReference type="InterPro" id="IPR050267">
    <property type="entry name" value="Anti-sigma-factor_SerPK"/>
</dbReference>
<dbReference type="GO" id="GO:0005524">
    <property type="term" value="F:ATP binding"/>
    <property type="evidence" value="ECO:0007669"/>
    <property type="project" value="UniProtKB-KW"/>
</dbReference>
<dbReference type="SUPFAM" id="SSF55874">
    <property type="entry name" value="ATPase domain of HSP90 chaperone/DNA topoisomerase II/histidine kinase"/>
    <property type="match status" value="1"/>
</dbReference>
<organism evidence="3 4">
    <name type="scientific">Kitasatospora terrestris</name>
    <dbReference type="NCBI Taxonomy" id="258051"/>
    <lineage>
        <taxon>Bacteria</taxon>
        <taxon>Bacillati</taxon>
        <taxon>Actinomycetota</taxon>
        <taxon>Actinomycetes</taxon>
        <taxon>Kitasatosporales</taxon>
        <taxon>Streptomycetaceae</taxon>
        <taxon>Kitasatospora</taxon>
    </lineage>
</organism>
<proteinExistence type="predicted"/>
<keyword evidence="4" id="KW-1185">Reference proteome</keyword>
<dbReference type="Pfam" id="PF13581">
    <property type="entry name" value="HATPase_c_2"/>
    <property type="match status" value="1"/>
</dbReference>
<dbReference type="RefSeq" id="WP_345695171.1">
    <property type="nucleotide sequence ID" value="NZ_BAABIS010000001.1"/>
</dbReference>
<keyword evidence="1" id="KW-0418">Kinase</keyword>
<dbReference type="EMBL" id="BAABIS010000001">
    <property type="protein sequence ID" value="GAA4834273.1"/>
    <property type="molecule type" value="Genomic_DNA"/>
</dbReference>
<accession>A0ABP9D9K2</accession>
<dbReference type="InterPro" id="IPR003594">
    <property type="entry name" value="HATPase_dom"/>
</dbReference>
<evidence type="ECO:0000313" key="4">
    <source>
        <dbReference type="Proteomes" id="UP001501752"/>
    </source>
</evidence>
<evidence type="ECO:0000256" key="1">
    <source>
        <dbReference type="ARBA" id="ARBA00022527"/>
    </source>
</evidence>
<dbReference type="PANTHER" id="PTHR35526">
    <property type="entry name" value="ANTI-SIGMA-F FACTOR RSBW-RELATED"/>
    <property type="match status" value="1"/>
</dbReference>
<keyword evidence="3" id="KW-0547">Nucleotide-binding</keyword>
<keyword evidence="3" id="KW-0067">ATP-binding</keyword>
<dbReference type="InterPro" id="IPR036890">
    <property type="entry name" value="HATPase_C_sf"/>
</dbReference>
<protein>
    <submittedName>
        <fullName evidence="3">ATP-binding protein</fullName>
    </submittedName>
</protein>
<feature type="domain" description="Histidine kinase/HSP90-like ATPase" evidence="2">
    <location>
        <begin position="24"/>
        <end position="114"/>
    </location>
</feature>
<reference evidence="4" key="1">
    <citation type="journal article" date="2019" name="Int. J. Syst. Evol. Microbiol.">
        <title>The Global Catalogue of Microorganisms (GCM) 10K type strain sequencing project: providing services to taxonomists for standard genome sequencing and annotation.</title>
        <authorList>
            <consortium name="The Broad Institute Genomics Platform"/>
            <consortium name="The Broad Institute Genome Sequencing Center for Infectious Disease"/>
            <person name="Wu L."/>
            <person name="Ma J."/>
        </authorList>
    </citation>
    <scope>NUCLEOTIDE SEQUENCE [LARGE SCALE GENOMIC DNA]</scope>
    <source>
        <strain evidence="4">JCM 13006</strain>
    </source>
</reference>
<dbReference type="Proteomes" id="UP001501752">
    <property type="component" value="Unassembled WGS sequence"/>
</dbReference>
<keyword evidence="1" id="KW-0808">Transferase</keyword>
<sequence length="132" mass="13842">MRTAGHWHIGLAADSASSAAPGMAYVRRTLDAMPHEGADAARQKGDVLLVACELLANACRHTPGPTDLDIDLDGDRLTVAVTDSSATLPEPRPWCPAAPNGHGLHIVERLTTGWGTVPAGSGKTVWACLPWT</sequence>
<evidence type="ECO:0000259" key="2">
    <source>
        <dbReference type="Pfam" id="PF13581"/>
    </source>
</evidence>
<dbReference type="PANTHER" id="PTHR35526:SF3">
    <property type="entry name" value="ANTI-SIGMA-F FACTOR RSBW"/>
    <property type="match status" value="1"/>
</dbReference>
<gene>
    <name evidence="3" type="ORF">GCM10023235_06000</name>
</gene>
<keyword evidence="1" id="KW-0723">Serine/threonine-protein kinase</keyword>
<dbReference type="CDD" id="cd16936">
    <property type="entry name" value="HATPase_RsbW-like"/>
    <property type="match status" value="1"/>
</dbReference>
<evidence type="ECO:0000313" key="3">
    <source>
        <dbReference type="EMBL" id="GAA4834273.1"/>
    </source>
</evidence>